<protein>
    <submittedName>
        <fullName evidence="1">Uncharacterized protein</fullName>
    </submittedName>
</protein>
<keyword evidence="2" id="KW-1185">Reference proteome</keyword>
<reference evidence="1" key="1">
    <citation type="journal article" date="2023" name="Plant J.">
        <title>Genome sequences and population genomics provide insights into the demographic history, inbreeding, and mutation load of two 'living fossil' tree species of Dipteronia.</title>
        <authorList>
            <person name="Feng Y."/>
            <person name="Comes H.P."/>
            <person name="Chen J."/>
            <person name="Zhu S."/>
            <person name="Lu R."/>
            <person name="Zhang X."/>
            <person name="Li P."/>
            <person name="Qiu J."/>
            <person name="Olsen K.M."/>
            <person name="Qiu Y."/>
        </authorList>
    </citation>
    <scope>NUCLEOTIDE SEQUENCE</scope>
    <source>
        <strain evidence="1">KIB01</strain>
    </source>
</reference>
<proteinExistence type="predicted"/>
<name>A0AAD9X5S9_9ROSI</name>
<gene>
    <name evidence="1" type="ORF">Ddye_013108</name>
</gene>
<organism evidence="1 2">
    <name type="scientific">Dipteronia dyeriana</name>
    <dbReference type="NCBI Taxonomy" id="168575"/>
    <lineage>
        <taxon>Eukaryota</taxon>
        <taxon>Viridiplantae</taxon>
        <taxon>Streptophyta</taxon>
        <taxon>Embryophyta</taxon>
        <taxon>Tracheophyta</taxon>
        <taxon>Spermatophyta</taxon>
        <taxon>Magnoliopsida</taxon>
        <taxon>eudicotyledons</taxon>
        <taxon>Gunneridae</taxon>
        <taxon>Pentapetalae</taxon>
        <taxon>rosids</taxon>
        <taxon>malvids</taxon>
        <taxon>Sapindales</taxon>
        <taxon>Sapindaceae</taxon>
        <taxon>Hippocastanoideae</taxon>
        <taxon>Acereae</taxon>
        <taxon>Dipteronia</taxon>
    </lineage>
</organism>
<dbReference type="AlphaFoldDB" id="A0AAD9X5S9"/>
<dbReference type="EMBL" id="JANJYI010000004">
    <property type="protein sequence ID" value="KAK2653252.1"/>
    <property type="molecule type" value="Genomic_DNA"/>
</dbReference>
<dbReference type="Proteomes" id="UP001280121">
    <property type="component" value="Unassembled WGS sequence"/>
</dbReference>
<accession>A0AAD9X5S9</accession>
<evidence type="ECO:0000313" key="1">
    <source>
        <dbReference type="EMBL" id="KAK2653252.1"/>
    </source>
</evidence>
<evidence type="ECO:0000313" key="2">
    <source>
        <dbReference type="Proteomes" id="UP001280121"/>
    </source>
</evidence>
<comment type="caution">
    <text evidence="1">The sequence shown here is derived from an EMBL/GenBank/DDBJ whole genome shotgun (WGS) entry which is preliminary data.</text>
</comment>
<sequence length="93" mass="10796">MGRLPLLWMKWLQVDGEAVLRDITCAGTTNVEICENLLGKAPNSDAKEIKCGMVRHSWLKENFSECPDDALDEEMELSWFKLYRFLVRKMCLN</sequence>